<dbReference type="AlphaFoldDB" id="A0A1G7NM13"/>
<dbReference type="EMBL" id="FMZW01000071">
    <property type="protein sequence ID" value="SDF75098.1"/>
    <property type="molecule type" value="Genomic_DNA"/>
</dbReference>
<evidence type="ECO:0000313" key="2">
    <source>
        <dbReference type="Proteomes" id="UP000199245"/>
    </source>
</evidence>
<dbReference type="Proteomes" id="UP000199245">
    <property type="component" value="Unassembled WGS sequence"/>
</dbReference>
<organism evidence="1 2">
    <name type="scientific">Bradyrhizobium brasilense</name>
    <dbReference type="NCBI Taxonomy" id="1419277"/>
    <lineage>
        <taxon>Bacteria</taxon>
        <taxon>Pseudomonadati</taxon>
        <taxon>Pseudomonadota</taxon>
        <taxon>Alphaproteobacteria</taxon>
        <taxon>Hyphomicrobiales</taxon>
        <taxon>Nitrobacteraceae</taxon>
        <taxon>Bradyrhizobium</taxon>
    </lineage>
</organism>
<protein>
    <submittedName>
        <fullName evidence="1">Uncharacterized protein</fullName>
    </submittedName>
</protein>
<proteinExistence type="predicted"/>
<reference evidence="1 2" key="1">
    <citation type="submission" date="2016-10" db="EMBL/GenBank/DDBJ databases">
        <authorList>
            <person name="de Groot N.N."/>
        </authorList>
    </citation>
    <scope>NUCLEOTIDE SEQUENCE [LARGE SCALE GENOMIC DNA]</scope>
    <source>
        <strain evidence="1 2">R5</strain>
    </source>
</reference>
<dbReference type="RefSeq" id="WP_092090184.1">
    <property type="nucleotide sequence ID" value="NZ_FMZW01000071.1"/>
</dbReference>
<sequence>MSPTTGSNRLDLSRLPDDVQNTAAAIRQHPAFRATLRSFCGEYAGIFQGNRLLATIATGEARQLICGHMVALHYRRDVNDPISGIVLSRVQAFARQHRLASHSRVIYLVDLMKEAGYFRSVRSIFDRRVIVLEPTDTLADLVRSFVRPFLRAFDRMNGDGSFELRLARDDIFKDAILTHALELYVEGCALCDTVPAMRLFDGRIAGYEMILWIWTTSQSGNGSDVPVHLRYTARSFGVSDTHLRQLVQEAEREGYLGLATRHGVSLVEVRSSLSELVEIFVSLKLALFRCAIARVDTEALPANPPLSRG</sequence>
<evidence type="ECO:0000313" key="1">
    <source>
        <dbReference type="EMBL" id="SDF75098.1"/>
    </source>
</evidence>
<name>A0A1G7NM13_9BRAD</name>
<accession>A0A1G7NM13</accession>
<gene>
    <name evidence="1" type="ORF">SAMN05216337_107127</name>
</gene>